<feature type="compositionally biased region" description="Basic and acidic residues" evidence="1">
    <location>
        <begin position="11"/>
        <end position="33"/>
    </location>
</feature>
<sequence>MSARPGQIGFREPRHGSHSENLKSDPAQKESRDHTKKAGRRTVPAVGRLKLGTEESRRGEDREWEADASGGSR</sequence>
<evidence type="ECO:0000313" key="2">
    <source>
        <dbReference type="EMBL" id="KAL0331064.1"/>
    </source>
</evidence>
<dbReference type="EMBL" id="JACGWK010000010">
    <property type="protein sequence ID" value="KAL0331064.1"/>
    <property type="molecule type" value="Genomic_DNA"/>
</dbReference>
<accession>A0AAW2MHS8</accession>
<gene>
    <name evidence="2" type="ORF">Sangu_1651900</name>
</gene>
<feature type="compositionally biased region" description="Basic and acidic residues" evidence="1">
    <location>
        <begin position="51"/>
        <end position="61"/>
    </location>
</feature>
<feature type="region of interest" description="Disordered" evidence="1">
    <location>
        <begin position="1"/>
        <end position="73"/>
    </location>
</feature>
<evidence type="ECO:0000256" key="1">
    <source>
        <dbReference type="SAM" id="MobiDB-lite"/>
    </source>
</evidence>
<organism evidence="2">
    <name type="scientific">Sesamum angustifolium</name>
    <dbReference type="NCBI Taxonomy" id="2727405"/>
    <lineage>
        <taxon>Eukaryota</taxon>
        <taxon>Viridiplantae</taxon>
        <taxon>Streptophyta</taxon>
        <taxon>Embryophyta</taxon>
        <taxon>Tracheophyta</taxon>
        <taxon>Spermatophyta</taxon>
        <taxon>Magnoliopsida</taxon>
        <taxon>eudicotyledons</taxon>
        <taxon>Gunneridae</taxon>
        <taxon>Pentapetalae</taxon>
        <taxon>asterids</taxon>
        <taxon>lamiids</taxon>
        <taxon>Lamiales</taxon>
        <taxon>Pedaliaceae</taxon>
        <taxon>Sesamum</taxon>
    </lineage>
</organism>
<reference evidence="2" key="1">
    <citation type="submission" date="2020-06" db="EMBL/GenBank/DDBJ databases">
        <authorList>
            <person name="Li T."/>
            <person name="Hu X."/>
            <person name="Zhang T."/>
            <person name="Song X."/>
            <person name="Zhang H."/>
            <person name="Dai N."/>
            <person name="Sheng W."/>
            <person name="Hou X."/>
            <person name="Wei L."/>
        </authorList>
    </citation>
    <scope>NUCLEOTIDE SEQUENCE</scope>
    <source>
        <strain evidence="2">G01</strain>
        <tissue evidence="2">Leaf</tissue>
    </source>
</reference>
<proteinExistence type="predicted"/>
<dbReference type="AlphaFoldDB" id="A0AAW2MHS8"/>
<name>A0AAW2MHS8_9LAMI</name>
<comment type="caution">
    <text evidence="2">The sequence shown here is derived from an EMBL/GenBank/DDBJ whole genome shotgun (WGS) entry which is preliminary data.</text>
</comment>
<reference evidence="2" key="2">
    <citation type="journal article" date="2024" name="Plant">
        <title>Genomic evolution and insights into agronomic trait innovations of Sesamum species.</title>
        <authorList>
            <person name="Miao H."/>
            <person name="Wang L."/>
            <person name="Qu L."/>
            <person name="Liu H."/>
            <person name="Sun Y."/>
            <person name="Le M."/>
            <person name="Wang Q."/>
            <person name="Wei S."/>
            <person name="Zheng Y."/>
            <person name="Lin W."/>
            <person name="Duan Y."/>
            <person name="Cao H."/>
            <person name="Xiong S."/>
            <person name="Wang X."/>
            <person name="Wei L."/>
            <person name="Li C."/>
            <person name="Ma Q."/>
            <person name="Ju M."/>
            <person name="Zhao R."/>
            <person name="Li G."/>
            <person name="Mu C."/>
            <person name="Tian Q."/>
            <person name="Mei H."/>
            <person name="Zhang T."/>
            <person name="Gao T."/>
            <person name="Zhang H."/>
        </authorList>
    </citation>
    <scope>NUCLEOTIDE SEQUENCE</scope>
    <source>
        <strain evidence="2">G01</strain>
    </source>
</reference>
<protein>
    <submittedName>
        <fullName evidence="2">Uncharacterized protein</fullName>
    </submittedName>
</protein>